<evidence type="ECO:0000313" key="2">
    <source>
        <dbReference type="EMBL" id="KGT86400.1"/>
    </source>
</evidence>
<protein>
    <recommendedName>
        <fullName evidence="4">DUF3592 domain-containing protein</fullName>
    </recommendedName>
</protein>
<dbReference type="AlphaFoldDB" id="A0A0A3YIC3"/>
<keyword evidence="3" id="KW-1185">Reference proteome</keyword>
<dbReference type="Proteomes" id="UP000030351">
    <property type="component" value="Unassembled WGS sequence"/>
</dbReference>
<comment type="caution">
    <text evidence="2">The sequence shown here is derived from an EMBL/GenBank/DDBJ whole genome shotgun (WGS) entry which is preliminary data.</text>
</comment>
<dbReference type="EMBL" id="JRUQ01000098">
    <property type="protein sequence ID" value="KGT86400.1"/>
    <property type="molecule type" value="Genomic_DNA"/>
</dbReference>
<reference evidence="2 3" key="1">
    <citation type="submission" date="2014-10" db="EMBL/GenBank/DDBJ databases">
        <title>Genome sequence of Erwinia typographi M043b.</title>
        <authorList>
            <person name="Chan K.-G."/>
            <person name="Tan W.-S."/>
        </authorList>
    </citation>
    <scope>NUCLEOTIDE SEQUENCE [LARGE SCALE GENOMIC DNA]</scope>
    <source>
        <strain evidence="2 3">M043b</strain>
    </source>
</reference>
<keyword evidence="1" id="KW-0472">Membrane</keyword>
<proteinExistence type="predicted"/>
<feature type="transmembrane region" description="Helical" evidence="1">
    <location>
        <begin position="6"/>
        <end position="25"/>
    </location>
</feature>
<gene>
    <name evidence="2" type="ORF">NG99_25825</name>
</gene>
<accession>A0A0A3YIC3</accession>
<dbReference type="STRING" id="371042.NG99_25825"/>
<dbReference type="eggNOG" id="ENOG50338U2">
    <property type="taxonomic scope" value="Bacteria"/>
</dbReference>
<evidence type="ECO:0000313" key="3">
    <source>
        <dbReference type="Proteomes" id="UP000030351"/>
    </source>
</evidence>
<sequence length="126" mass="14084">MKIVMNLLVVAVVAFFAYILISLYIRDVKNKKIKDDITSNGVDTVGEITQSYGRSGGNSGFINVTLSFKYEVDNGEVINNSADAVINSMDVQKYQPGEKINLRYSRTEPKKVILDIPNPLLRRKKG</sequence>
<name>A0A0A3YIC3_9GAMM</name>
<keyword evidence="1" id="KW-1133">Transmembrane helix</keyword>
<evidence type="ECO:0008006" key="4">
    <source>
        <dbReference type="Google" id="ProtNLM"/>
    </source>
</evidence>
<dbReference type="OrthoDB" id="6564028at2"/>
<dbReference type="RefSeq" id="WP_034899415.1">
    <property type="nucleotide sequence ID" value="NZ_JRUQ01000098.1"/>
</dbReference>
<organism evidence="2 3">
    <name type="scientific">Erwinia typographi</name>
    <dbReference type="NCBI Taxonomy" id="371042"/>
    <lineage>
        <taxon>Bacteria</taxon>
        <taxon>Pseudomonadati</taxon>
        <taxon>Pseudomonadota</taxon>
        <taxon>Gammaproteobacteria</taxon>
        <taxon>Enterobacterales</taxon>
        <taxon>Erwiniaceae</taxon>
        <taxon>Erwinia</taxon>
    </lineage>
</organism>
<keyword evidence="1" id="KW-0812">Transmembrane</keyword>
<evidence type="ECO:0000256" key="1">
    <source>
        <dbReference type="SAM" id="Phobius"/>
    </source>
</evidence>